<dbReference type="AlphaFoldDB" id="A0AAW8FM86"/>
<organism evidence="2 3">
    <name type="scientific">Streptomyces canus</name>
    <dbReference type="NCBI Taxonomy" id="58343"/>
    <lineage>
        <taxon>Bacteria</taxon>
        <taxon>Bacillati</taxon>
        <taxon>Actinomycetota</taxon>
        <taxon>Actinomycetes</taxon>
        <taxon>Kitasatosporales</taxon>
        <taxon>Streptomycetaceae</taxon>
        <taxon>Streptomyces</taxon>
        <taxon>Streptomyces aurantiacus group</taxon>
    </lineage>
</organism>
<accession>A0AAW8FM86</accession>
<comment type="caution">
    <text evidence="2">The sequence shown here is derived from an EMBL/GenBank/DDBJ whole genome shotgun (WGS) entry which is preliminary data.</text>
</comment>
<feature type="region of interest" description="Disordered" evidence="1">
    <location>
        <begin position="104"/>
        <end position="148"/>
    </location>
</feature>
<sequence>MEPISVALLAALAGGAGGEVGRQAWAGLCSLVQRSTPRSVGSSTPGVSSGEAELTCLADSPTDPTRAQDLSNALAVRARTDTVFRTELRQWHEQAALVRTDSGNVHNEVSGSTLSGPLIQGRDFHGITFTSPPAPHPDPDPGPTNPHR</sequence>
<feature type="compositionally biased region" description="Polar residues" evidence="1">
    <location>
        <begin position="104"/>
        <end position="115"/>
    </location>
</feature>
<name>A0AAW8FM86_9ACTN</name>
<evidence type="ECO:0008006" key="4">
    <source>
        <dbReference type="Google" id="ProtNLM"/>
    </source>
</evidence>
<reference evidence="2" key="1">
    <citation type="submission" date="2023-07" db="EMBL/GenBank/DDBJ databases">
        <title>Comparative genomics of wheat-associated soil bacteria to identify genetic determinants of phenazine resistance.</title>
        <authorList>
            <person name="Mouncey N."/>
        </authorList>
    </citation>
    <scope>NUCLEOTIDE SEQUENCE</scope>
    <source>
        <strain evidence="2">V4I22</strain>
    </source>
</reference>
<dbReference type="EMBL" id="JAUSZV010000005">
    <property type="protein sequence ID" value="MDQ0910784.1"/>
    <property type="molecule type" value="Genomic_DNA"/>
</dbReference>
<proteinExistence type="predicted"/>
<gene>
    <name evidence="2" type="ORF">QFZ22_006769</name>
</gene>
<evidence type="ECO:0000256" key="1">
    <source>
        <dbReference type="SAM" id="MobiDB-lite"/>
    </source>
</evidence>
<dbReference type="Proteomes" id="UP001234216">
    <property type="component" value="Unassembled WGS sequence"/>
</dbReference>
<feature type="compositionally biased region" description="Pro residues" evidence="1">
    <location>
        <begin position="132"/>
        <end position="148"/>
    </location>
</feature>
<protein>
    <recommendedName>
        <fullName evidence="4">Aromatic ring-opening dioxygenase LigA</fullName>
    </recommendedName>
</protein>
<evidence type="ECO:0000313" key="2">
    <source>
        <dbReference type="EMBL" id="MDQ0910784.1"/>
    </source>
</evidence>
<evidence type="ECO:0000313" key="3">
    <source>
        <dbReference type="Proteomes" id="UP001234216"/>
    </source>
</evidence>